<dbReference type="InterPro" id="IPR000595">
    <property type="entry name" value="cNMP-bd_dom"/>
</dbReference>
<accession>A0A8B8GZL4</accession>
<dbReference type="GeneID" id="100576304"/>
<dbReference type="GO" id="GO:0035725">
    <property type="term" value="P:sodium ion transmembrane transport"/>
    <property type="evidence" value="ECO:0007669"/>
    <property type="project" value="TreeGrafter"/>
</dbReference>
<reference evidence="5" key="2">
    <citation type="submission" date="2025-04" db="UniProtKB">
        <authorList>
            <consortium name="RefSeq"/>
        </authorList>
    </citation>
    <scope>IDENTIFICATION</scope>
    <source>
        <strain evidence="5">DH4</strain>
        <tissue evidence="5">Whole body</tissue>
    </source>
</reference>
<proteinExistence type="predicted"/>
<keyword evidence="1" id="KW-0472">Membrane</keyword>
<evidence type="ECO:0000313" key="5">
    <source>
        <dbReference type="RefSeq" id="XP_026297186.1"/>
    </source>
</evidence>
<dbReference type="InterPro" id="IPR018490">
    <property type="entry name" value="cNMP-bd_dom_sf"/>
</dbReference>
<organism evidence="3">
    <name type="scientific">Apis mellifera</name>
    <name type="common">Honeybee</name>
    <dbReference type="NCBI Taxonomy" id="7460"/>
    <lineage>
        <taxon>Eukaryota</taxon>
        <taxon>Metazoa</taxon>
        <taxon>Ecdysozoa</taxon>
        <taxon>Arthropoda</taxon>
        <taxon>Hexapoda</taxon>
        <taxon>Insecta</taxon>
        <taxon>Pterygota</taxon>
        <taxon>Neoptera</taxon>
        <taxon>Endopterygota</taxon>
        <taxon>Hymenoptera</taxon>
        <taxon>Apocrita</taxon>
        <taxon>Aculeata</taxon>
        <taxon>Apoidea</taxon>
        <taxon>Anthophila</taxon>
        <taxon>Apidae</taxon>
        <taxon>Apis</taxon>
    </lineage>
</organism>
<dbReference type="GO" id="GO:0005249">
    <property type="term" value="F:voltage-gated potassium channel activity"/>
    <property type="evidence" value="ECO:0007669"/>
    <property type="project" value="TreeGrafter"/>
</dbReference>
<dbReference type="KEGG" id="ame:100576304"/>
<keyword evidence="4" id="KW-1185">Reference proteome</keyword>
<dbReference type="Proteomes" id="UP000005203">
    <property type="component" value="Linkage group LG6"/>
</dbReference>
<evidence type="ECO:0000313" key="4">
    <source>
        <dbReference type="Proteomes" id="UP000005203"/>
    </source>
</evidence>
<name>A0A7M7L7W8_APIME</name>
<dbReference type="OrthoDB" id="2021138at2759"/>
<keyword evidence="1" id="KW-1133">Transmembrane helix</keyword>
<feature type="domain" description="Cyclic nucleotide-binding" evidence="2">
    <location>
        <begin position="541"/>
        <end position="658"/>
    </location>
</feature>
<dbReference type="Gene3D" id="1.10.287.70">
    <property type="match status" value="1"/>
</dbReference>
<dbReference type="RefSeq" id="XP_026297186.1">
    <property type="nucleotide sequence ID" value="XM_026441401.1"/>
</dbReference>
<gene>
    <name evidence="5" type="primary">LOC100576304</name>
</gene>
<feature type="transmembrane region" description="Helical" evidence="1">
    <location>
        <begin position="212"/>
        <end position="236"/>
    </location>
</feature>
<dbReference type="GO" id="GO:0003676">
    <property type="term" value="F:nucleic acid binding"/>
    <property type="evidence" value="ECO:0007669"/>
    <property type="project" value="InterPro"/>
</dbReference>
<dbReference type="GO" id="GO:0098855">
    <property type="term" value="C:HCN channel complex"/>
    <property type="evidence" value="ECO:0007669"/>
    <property type="project" value="TreeGrafter"/>
</dbReference>
<dbReference type="PANTHER" id="PTHR45689">
    <property type="entry name" value="I[[H]] CHANNEL, ISOFORM E"/>
    <property type="match status" value="1"/>
</dbReference>
<evidence type="ECO:0000256" key="1">
    <source>
        <dbReference type="SAM" id="Phobius"/>
    </source>
</evidence>
<reference evidence="3" key="1">
    <citation type="submission" date="2021-01" db="UniProtKB">
        <authorList>
            <consortium name="EnsemblMetazoa"/>
        </authorList>
    </citation>
    <scope>IDENTIFICATION</scope>
    <source>
        <strain evidence="3">DH4</strain>
    </source>
</reference>
<dbReference type="SUPFAM" id="SSF81324">
    <property type="entry name" value="Voltage-gated potassium channels"/>
    <property type="match status" value="1"/>
</dbReference>
<dbReference type="InterPro" id="IPR051413">
    <property type="entry name" value="K/Na_HCN_channel"/>
</dbReference>
<feature type="transmembrane region" description="Helical" evidence="1">
    <location>
        <begin position="347"/>
        <end position="368"/>
    </location>
</feature>
<evidence type="ECO:0000313" key="3">
    <source>
        <dbReference type="EnsemblMetazoa" id="XP_026297186"/>
    </source>
</evidence>
<dbReference type="SUPFAM" id="SSF51206">
    <property type="entry name" value="cAMP-binding domain-like"/>
    <property type="match status" value="1"/>
</dbReference>
<dbReference type="PROSITE" id="PS50042">
    <property type="entry name" value="CNMP_BINDING_3"/>
    <property type="match status" value="1"/>
</dbReference>
<accession>A0A7M7L7W8</accession>
<dbReference type="Pfam" id="PF00027">
    <property type="entry name" value="cNMP_binding"/>
    <property type="match status" value="1"/>
</dbReference>
<dbReference type="PANTHER" id="PTHR45689:SF14">
    <property type="entry name" value="CYCLIC NUCLEOTIDE-GATED CATION CHANNEL SUBUNIT A-LIKE PROTEIN"/>
    <property type="match status" value="1"/>
</dbReference>
<evidence type="ECO:0000259" key="2">
    <source>
        <dbReference type="PROSITE" id="PS50042"/>
    </source>
</evidence>
<dbReference type="SMART" id="SM00100">
    <property type="entry name" value="cNMP"/>
    <property type="match status" value="1"/>
</dbReference>
<feature type="transmembrane region" description="Helical" evidence="1">
    <location>
        <begin position="257"/>
        <end position="274"/>
    </location>
</feature>
<dbReference type="GO" id="GO:0003254">
    <property type="term" value="P:regulation of membrane depolarization"/>
    <property type="evidence" value="ECO:0007669"/>
    <property type="project" value="TreeGrafter"/>
</dbReference>
<keyword evidence="1" id="KW-0812">Transmembrane</keyword>
<dbReference type="Gene3D" id="2.60.120.10">
    <property type="entry name" value="Jelly Rolls"/>
    <property type="match status" value="1"/>
</dbReference>
<protein>
    <submittedName>
        <fullName evidence="5">Potassium/sodium hyperpolarization-activated cyclic nucleotide-gated channel 1-like</fullName>
    </submittedName>
</protein>
<dbReference type="CDD" id="cd00038">
    <property type="entry name" value="CAP_ED"/>
    <property type="match status" value="1"/>
</dbReference>
<dbReference type="InterPro" id="IPR036397">
    <property type="entry name" value="RNaseH_sf"/>
</dbReference>
<dbReference type="AlphaFoldDB" id="A0A7M7L7W8"/>
<dbReference type="EnsemblMetazoa" id="XM_026441401">
    <property type="protein sequence ID" value="XP_026297186"/>
    <property type="gene ID" value="LOC100576304"/>
</dbReference>
<dbReference type="Gene3D" id="3.30.420.10">
    <property type="entry name" value="Ribonuclease H-like superfamily/Ribonuclease H"/>
    <property type="match status" value="1"/>
</dbReference>
<feature type="transmembrane region" description="Helical" evidence="1">
    <location>
        <begin position="438"/>
        <end position="463"/>
    </location>
</feature>
<dbReference type="Gene3D" id="1.10.287.630">
    <property type="entry name" value="Helix hairpin bin"/>
    <property type="match status" value="1"/>
</dbReference>
<sequence length="667" mass="78536">MRILDRRSIIGLYFFENDADQAATINDDATRHRTNETIQLLYETFPDRVLSRFGDQNWSLRSCDLIPLDFFLWGYLKSKIYVNNSTTTCALQEEIKRCINEIQPQLCRKVMKNLDEKDLHSFIMMLHAEHECEIAEEENDILFLPGRGIFQRVRDILRLSLLPSRKNPAAFYFLRSSAAIVQEKRRQWRSYPNVIHPFSLFRYTIQANNIRYNVIIIMHIWDISMIIIISLVLIIIPYQASIGIREKKTASVVIKNILLLICCCDIIVNLRTGYFDKDVHSTELNPRKIVDNYLKHGTFIVDFIGSFPTDILYLAALELSVARKWTSLLCIFRVFSLANYIEKITSLYSIPLIVKMLFVLTFWLLLFFHWQTCVQWLIPLISKSLYDLERPVNTSWIEVAKLWDVSRSEQYLRSLKRAISTFMRVGLIYVHLDNAGEVYLVILIRILGMIVPWFIVTCVLNFLKGEYSCRLRYQSTVAQLKHFMRHKQLPYPTQKRIIQYYEFRFQYRFFRESEIINTISTQMRYEIRMHTCRKLVENVTFFNNLPLTLLGQIVALLKFEIYLTNDVIVRVNQPGDCMYFIASGTVGIYTDSGKEVCHLDDGAHFGEVALVMPNELRVASVIAVEICELYRLNRADFMRTIHPYPMLWERIKKIAIERHEKTMILTK</sequence>
<dbReference type="InterPro" id="IPR014710">
    <property type="entry name" value="RmlC-like_jellyroll"/>
</dbReference>